<dbReference type="GO" id="GO:0016491">
    <property type="term" value="F:oxidoreductase activity"/>
    <property type="evidence" value="ECO:0007669"/>
    <property type="project" value="UniProtKB-KW"/>
</dbReference>
<dbReference type="Pfam" id="PF00248">
    <property type="entry name" value="Aldo_ket_red"/>
    <property type="match status" value="1"/>
</dbReference>
<accession>A0A8H5TZS0</accession>
<protein>
    <submittedName>
        <fullName evidence="3">Aldo keto reductase</fullName>
    </submittedName>
</protein>
<dbReference type="GO" id="GO:0005737">
    <property type="term" value="C:cytoplasm"/>
    <property type="evidence" value="ECO:0007669"/>
    <property type="project" value="TreeGrafter"/>
</dbReference>
<evidence type="ECO:0000313" key="4">
    <source>
        <dbReference type="Proteomes" id="UP000562682"/>
    </source>
</evidence>
<keyword evidence="1" id="KW-0560">Oxidoreductase</keyword>
<dbReference type="AlphaFoldDB" id="A0A8H5TZS0"/>
<organism evidence="3 4">
    <name type="scientific">Fusarium denticulatum</name>
    <dbReference type="NCBI Taxonomy" id="48507"/>
    <lineage>
        <taxon>Eukaryota</taxon>
        <taxon>Fungi</taxon>
        <taxon>Dikarya</taxon>
        <taxon>Ascomycota</taxon>
        <taxon>Pezizomycotina</taxon>
        <taxon>Sordariomycetes</taxon>
        <taxon>Hypocreomycetidae</taxon>
        <taxon>Hypocreales</taxon>
        <taxon>Nectriaceae</taxon>
        <taxon>Fusarium</taxon>
        <taxon>Fusarium fujikuroi species complex</taxon>
    </lineage>
</organism>
<comment type="caution">
    <text evidence="3">The sequence shown here is derived from an EMBL/GenBank/DDBJ whole genome shotgun (WGS) entry which is preliminary data.</text>
</comment>
<evidence type="ECO:0000256" key="1">
    <source>
        <dbReference type="ARBA" id="ARBA00023002"/>
    </source>
</evidence>
<gene>
    <name evidence="3" type="ORF">FDENT_8141</name>
</gene>
<evidence type="ECO:0000313" key="3">
    <source>
        <dbReference type="EMBL" id="KAF5681370.1"/>
    </source>
</evidence>
<sequence length="117" mass="12789">MEYSPFSLQIDSSQFKLLKTARKLSVAVVAYSPLGRGESPKDLAFMDKIQDIANAEGGTASQLTLAWLLAQGDEIFPISTTTRPERLVENLASCMVELSDDEKIAVSKEVEHAEVIS</sequence>
<evidence type="ECO:0000259" key="2">
    <source>
        <dbReference type="Pfam" id="PF00248"/>
    </source>
</evidence>
<dbReference type="InterPro" id="IPR050791">
    <property type="entry name" value="Aldo-Keto_reductase"/>
</dbReference>
<dbReference type="InterPro" id="IPR023210">
    <property type="entry name" value="NADP_OxRdtase_dom"/>
</dbReference>
<dbReference type="InterPro" id="IPR036812">
    <property type="entry name" value="NAD(P)_OxRdtase_dom_sf"/>
</dbReference>
<dbReference type="PANTHER" id="PTHR43625:SF40">
    <property type="entry name" value="ALDO-KETO REDUCTASE YAKC [NADP(+)]"/>
    <property type="match status" value="1"/>
</dbReference>
<dbReference type="EMBL" id="JAAOAK010000238">
    <property type="protein sequence ID" value="KAF5681370.1"/>
    <property type="molecule type" value="Genomic_DNA"/>
</dbReference>
<reference evidence="3 4" key="1">
    <citation type="submission" date="2020-05" db="EMBL/GenBank/DDBJ databases">
        <title>Identification and distribution of gene clusters putatively required for synthesis of sphingolipid metabolism inhibitors in phylogenetically diverse species of the filamentous fungus Fusarium.</title>
        <authorList>
            <person name="Kim H.-S."/>
            <person name="Busman M."/>
            <person name="Brown D.W."/>
            <person name="Divon H."/>
            <person name="Uhlig S."/>
            <person name="Proctor R.H."/>
        </authorList>
    </citation>
    <scope>NUCLEOTIDE SEQUENCE [LARGE SCALE GENOMIC DNA]</scope>
    <source>
        <strain evidence="3 4">NRRL 25311</strain>
    </source>
</reference>
<dbReference type="SUPFAM" id="SSF51430">
    <property type="entry name" value="NAD(P)-linked oxidoreductase"/>
    <property type="match status" value="1"/>
</dbReference>
<name>A0A8H5TZS0_9HYPO</name>
<feature type="domain" description="NADP-dependent oxidoreductase" evidence="2">
    <location>
        <begin position="2"/>
        <end position="102"/>
    </location>
</feature>
<dbReference type="Gene3D" id="3.20.20.100">
    <property type="entry name" value="NADP-dependent oxidoreductase domain"/>
    <property type="match status" value="1"/>
</dbReference>
<dbReference type="Proteomes" id="UP000562682">
    <property type="component" value="Unassembled WGS sequence"/>
</dbReference>
<proteinExistence type="predicted"/>
<keyword evidence="4" id="KW-1185">Reference proteome</keyword>
<dbReference type="PANTHER" id="PTHR43625">
    <property type="entry name" value="AFLATOXIN B1 ALDEHYDE REDUCTASE"/>
    <property type="match status" value="1"/>
</dbReference>